<evidence type="ECO:0000256" key="1">
    <source>
        <dbReference type="SAM" id="MobiDB-lite"/>
    </source>
</evidence>
<feature type="compositionally biased region" description="Low complexity" evidence="1">
    <location>
        <begin position="352"/>
        <end position="369"/>
    </location>
</feature>
<dbReference type="Proteomes" id="UP000241890">
    <property type="component" value="Unassembled WGS sequence"/>
</dbReference>
<dbReference type="InParanoid" id="A0A2R5GKS5"/>
<evidence type="ECO:0000313" key="3">
    <source>
        <dbReference type="Proteomes" id="UP000241890"/>
    </source>
</evidence>
<dbReference type="AlphaFoldDB" id="A0A2R5GKS5"/>
<reference evidence="2 3" key="1">
    <citation type="submission" date="2017-12" db="EMBL/GenBank/DDBJ databases">
        <title>Sequencing, de novo assembly and annotation of complete genome of a new Thraustochytrid species, strain FCC1311.</title>
        <authorList>
            <person name="Sedici K."/>
            <person name="Godart F."/>
            <person name="Aiese Cigliano R."/>
            <person name="Sanseverino W."/>
            <person name="Barakat M."/>
            <person name="Ortet P."/>
            <person name="Marechal E."/>
            <person name="Cagnac O."/>
            <person name="Amato A."/>
        </authorList>
    </citation>
    <scope>NUCLEOTIDE SEQUENCE [LARGE SCALE GENOMIC DNA]</scope>
</reference>
<protein>
    <submittedName>
        <fullName evidence="2">Uncharacterized protein</fullName>
    </submittedName>
</protein>
<accession>A0A2R5GKS5</accession>
<feature type="compositionally biased region" description="Basic and acidic residues" evidence="1">
    <location>
        <begin position="108"/>
        <end position="119"/>
    </location>
</feature>
<gene>
    <name evidence="2" type="ORF">FCC1311_074562</name>
</gene>
<feature type="region of interest" description="Disordered" evidence="1">
    <location>
        <begin position="347"/>
        <end position="381"/>
    </location>
</feature>
<feature type="region of interest" description="Disordered" evidence="1">
    <location>
        <begin position="24"/>
        <end position="119"/>
    </location>
</feature>
<evidence type="ECO:0000313" key="2">
    <source>
        <dbReference type="EMBL" id="GBG31235.1"/>
    </source>
</evidence>
<proteinExistence type="predicted"/>
<feature type="compositionally biased region" description="Basic residues" evidence="1">
    <location>
        <begin position="56"/>
        <end position="65"/>
    </location>
</feature>
<sequence length="577" mass="64282">MEGDYEARRLANIRRNAAALRELGLAHDDERAGPPRARSRGQRGSKRSRPSAASSRRSRRARRSRLGSASSSENEDVHGGGGRRSGEAHAVDEVGQSPEQRSLRRGKKDSSRDNLRAHVVGDDDKVHVFTPVVKSNNAPHTEYELGIEDETHVYAPLSLQDGGAVNDTQANLSAVESWVGKVVGPGGEPKRYPPKQTVMYAMGFKRPRFNKYGGVQKFRNCYALFVNATPVADHYYANLFRCEVSEAAPRLFFSWFTQARLTIDSPLVHDLASGNLPVYLFVRLPAKHYFCVGRVRPTPPKEYENQGVHFWWIVEHAKELSRRRIFHQLVETMGTNAEVLLRPFASSDPKPAQMSASSSSAQSEQDGASILPSSIRPGHAPTTRTAAIRAVISDFTRSEYPGWVEAVAPLRTILQTGNADQPANYGFSTTLETFSHISFTPRHLEVMLNGEFLWSAWEAHFKVLHALRADTFAFGANANVILAERMKESYDEIRRALLSERRAGRHYLFRTSRLVPIFDKALEKAWHALRHSPGTAEAIAEVMGDALSPASLACRDEVEYAKSEAQNDDRGPTQLVK</sequence>
<organism evidence="2 3">
    <name type="scientific">Hondaea fermentalgiana</name>
    <dbReference type="NCBI Taxonomy" id="2315210"/>
    <lineage>
        <taxon>Eukaryota</taxon>
        <taxon>Sar</taxon>
        <taxon>Stramenopiles</taxon>
        <taxon>Bigyra</taxon>
        <taxon>Labyrinthulomycetes</taxon>
        <taxon>Thraustochytrida</taxon>
        <taxon>Thraustochytriidae</taxon>
        <taxon>Hondaea</taxon>
    </lineage>
</organism>
<keyword evidence="3" id="KW-1185">Reference proteome</keyword>
<feature type="compositionally biased region" description="Basic and acidic residues" evidence="1">
    <location>
        <begin position="24"/>
        <end position="33"/>
    </location>
</feature>
<name>A0A2R5GKS5_9STRA</name>
<feature type="compositionally biased region" description="Basic residues" evidence="1">
    <location>
        <begin position="37"/>
        <end position="49"/>
    </location>
</feature>
<dbReference type="EMBL" id="BEYU01000094">
    <property type="protein sequence ID" value="GBG31235.1"/>
    <property type="molecule type" value="Genomic_DNA"/>
</dbReference>
<comment type="caution">
    <text evidence="2">The sequence shown here is derived from an EMBL/GenBank/DDBJ whole genome shotgun (WGS) entry which is preliminary data.</text>
</comment>